<sequence>MLLTTQVSTAEAATLCGENYHSVGKGRVDLVATWPGGSVNLGYVDIQYNPVQTRWCFLVKANESISFVTVHGAYGASPDWDRYGEGRGWKVKYLDSNGGECAKASAKIAQVEGATVWSGTFTRCR</sequence>
<keyword evidence="2" id="KW-1185">Reference proteome</keyword>
<gene>
    <name evidence="1" type="ORF">E0H50_07370</name>
</gene>
<dbReference type="RefSeq" id="WP_131285829.1">
    <property type="nucleotide sequence ID" value="NZ_SJKA01000002.1"/>
</dbReference>
<protein>
    <submittedName>
        <fullName evidence="1">Uncharacterized protein</fullName>
    </submittedName>
</protein>
<dbReference type="OrthoDB" id="4181857at2"/>
<dbReference type="EMBL" id="SJKA01000002">
    <property type="protein sequence ID" value="TCC39728.1"/>
    <property type="molecule type" value="Genomic_DNA"/>
</dbReference>
<proteinExistence type="predicted"/>
<dbReference type="AlphaFoldDB" id="A0A4R0J696"/>
<comment type="caution">
    <text evidence="1">The sequence shown here is derived from an EMBL/GenBank/DDBJ whole genome shotgun (WGS) entry which is preliminary data.</text>
</comment>
<dbReference type="Proteomes" id="UP000292695">
    <property type="component" value="Unassembled WGS sequence"/>
</dbReference>
<organism evidence="1 2">
    <name type="scientific">Kribbella sindirgiensis</name>
    <dbReference type="NCBI Taxonomy" id="1124744"/>
    <lineage>
        <taxon>Bacteria</taxon>
        <taxon>Bacillati</taxon>
        <taxon>Actinomycetota</taxon>
        <taxon>Actinomycetes</taxon>
        <taxon>Propionibacteriales</taxon>
        <taxon>Kribbellaceae</taxon>
        <taxon>Kribbella</taxon>
    </lineage>
</organism>
<reference evidence="1 2" key="1">
    <citation type="submission" date="2019-02" db="EMBL/GenBank/DDBJ databases">
        <title>Kribbella capetownensis sp. nov. and Kribbella speibonae sp. nov., isolated from soil.</title>
        <authorList>
            <person name="Curtis S.M."/>
            <person name="Norton I."/>
            <person name="Everest G.J."/>
            <person name="Meyers P.R."/>
        </authorList>
    </citation>
    <scope>NUCLEOTIDE SEQUENCE [LARGE SCALE GENOMIC DNA]</scope>
    <source>
        <strain evidence="1 2">DSM 27082</strain>
    </source>
</reference>
<evidence type="ECO:0000313" key="1">
    <source>
        <dbReference type="EMBL" id="TCC39728.1"/>
    </source>
</evidence>
<evidence type="ECO:0000313" key="2">
    <source>
        <dbReference type="Proteomes" id="UP000292695"/>
    </source>
</evidence>
<name>A0A4R0J696_9ACTN</name>
<accession>A0A4R0J696</accession>